<proteinExistence type="inferred from homology"/>
<keyword evidence="8" id="KW-1185">Reference proteome</keyword>
<dbReference type="Proteomes" id="UP001208938">
    <property type="component" value="Unassembled WGS sequence"/>
</dbReference>
<dbReference type="Pfam" id="PF03963">
    <property type="entry name" value="FlgD"/>
    <property type="match status" value="1"/>
</dbReference>
<comment type="function">
    <text evidence="4 5">Required for flagellar hook formation. May act as a scaffolding protein.</text>
</comment>
<evidence type="ECO:0000256" key="4">
    <source>
        <dbReference type="ARBA" id="ARBA00024746"/>
    </source>
</evidence>
<keyword evidence="3 5" id="KW-1005">Bacterial flagellum biogenesis</keyword>
<feature type="domain" description="FlgD/Vpr Ig-like" evidence="6">
    <location>
        <begin position="97"/>
        <end position="163"/>
    </location>
</feature>
<accession>A0ABT3GU81</accession>
<comment type="similarity">
    <text evidence="1 5">Belongs to the FlgD family.</text>
</comment>
<evidence type="ECO:0000259" key="6">
    <source>
        <dbReference type="Pfam" id="PF13860"/>
    </source>
</evidence>
<evidence type="ECO:0000256" key="2">
    <source>
        <dbReference type="ARBA" id="ARBA00016013"/>
    </source>
</evidence>
<dbReference type="InterPro" id="IPR025965">
    <property type="entry name" value="FlgD/Vpr_Ig-like"/>
</dbReference>
<evidence type="ECO:0000313" key="8">
    <source>
        <dbReference type="Proteomes" id="UP001208938"/>
    </source>
</evidence>
<evidence type="ECO:0000256" key="1">
    <source>
        <dbReference type="ARBA" id="ARBA00010577"/>
    </source>
</evidence>
<protein>
    <recommendedName>
        <fullName evidence="2 5">Basal-body rod modification protein FlgD</fullName>
    </recommendedName>
</protein>
<dbReference type="Gene3D" id="2.60.40.4070">
    <property type="match status" value="1"/>
</dbReference>
<evidence type="ECO:0000256" key="3">
    <source>
        <dbReference type="ARBA" id="ARBA00022795"/>
    </source>
</evidence>
<evidence type="ECO:0000256" key="5">
    <source>
        <dbReference type="RuleBase" id="RU362076"/>
    </source>
</evidence>
<keyword evidence="7" id="KW-0969">Cilium</keyword>
<name>A0ABT3GU81_9RHOB</name>
<reference evidence="7 8" key="1">
    <citation type="submission" date="2022-10" db="EMBL/GenBank/DDBJ databases">
        <title>Pararhodobacter sp. nov., isolated from marine algae.</title>
        <authorList>
            <person name="Choi B.J."/>
            <person name="Kim J.M."/>
            <person name="Lee J.K."/>
            <person name="Choi D.G."/>
            <person name="Jeon C.O."/>
        </authorList>
    </citation>
    <scope>NUCLEOTIDE SEQUENCE [LARGE SCALE GENOMIC DNA]</scope>
    <source>
        <strain evidence="7 8">ZQ420</strain>
    </source>
</reference>
<comment type="caution">
    <text evidence="7">The sequence shown here is derived from an EMBL/GenBank/DDBJ whole genome shotgun (WGS) entry which is preliminary data.</text>
</comment>
<dbReference type="InterPro" id="IPR005648">
    <property type="entry name" value="FlgD"/>
</dbReference>
<keyword evidence="7" id="KW-0282">Flagellum</keyword>
<evidence type="ECO:0000313" key="7">
    <source>
        <dbReference type="EMBL" id="MCW1931086.1"/>
    </source>
</evidence>
<dbReference type="EMBL" id="JAPDFL010000001">
    <property type="protein sequence ID" value="MCW1931086.1"/>
    <property type="molecule type" value="Genomic_DNA"/>
</dbReference>
<organism evidence="7 8">
    <name type="scientific">Pararhodobacter zhoushanensis</name>
    <dbReference type="NCBI Taxonomy" id="2479545"/>
    <lineage>
        <taxon>Bacteria</taxon>
        <taxon>Pseudomonadati</taxon>
        <taxon>Pseudomonadota</taxon>
        <taxon>Alphaproteobacteria</taxon>
        <taxon>Rhodobacterales</taxon>
        <taxon>Paracoccaceae</taxon>
        <taxon>Pararhodobacter</taxon>
    </lineage>
</organism>
<dbReference type="Pfam" id="PF13860">
    <property type="entry name" value="FlgD_ig"/>
    <property type="match status" value="1"/>
</dbReference>
<dbReference type="RefSeq" id="WP_264504236.1">
    <property type="nucleotide sequence ID" value="NZ_JAPDFL010000001.1"/>
</dbReference>
<gene>
    <name evidence="7" type="primary">flgD</name>
    <name evidence="7" type="ORF">OKW52_02080</name>
</gene>
<sequence>MEITSNAGTYSANSRQQTPTQTDYQTFLNMLTVQIQNQDPLNPMDPSDFAVQLATFSSVEQQTYTNQLLSSMLGQTGLADLGGWVGMEARIYGGAHFDGTPIALTPDPALGADEVNLIVRDSTGAIVDTRSLDPETQSYSWDGLDRDGAALPEGTYSFELESKLEGDTLDSQPVAAYMPVLEARFEGGMTLLVLPGGLYVDSTQVTGLRRPLA</sequence>
<keyword evidence="7" id="KW-0966">Cell projection</keyword>